<comment type="caution">
    <text evidence="2">The sequence shown here is derived from an EMBL/GenBank/DDBJ whole genome shotgun (WGS) entry which is preliminary data.</text>
</comment>
<dbReference type="RefSeq" id="WP_208054407.1">
    <property type="nucleotide sequence ID" value="NZ_JAGEMK010000001.1"/>
</dbReference>
<feature type="region of interest" description="Disordered" evidence="1">
    <location>
        <begin position="1"/>
        <end position="22"/>
    </location>
</feature>
<feature type="compositionally biased region" description="Basic and acidic residues" evidence="1">
    <location>
        <begin position="1"/>
        <end position="11"/>
    </location>
</feature>
<dbReference type="AlphaFoldDB" id="A0A939LNM0"/>
<name>A0A939LNM0_9CELL</name>
<gene>
    <name evidence="2" type="ORF">J4G33_03150</name>
</gene>
<evidence type="ECO:0000313" key="3">
    <source>
        <dbReference type="Proteomes" id="UP000664209"/>
    </source>
</evidence>
<accession>A0A939LNM0</accession>
<sequence>MSPVDEPRTVEHPGPLLPGGPRFTVDLPDGWTAEPAPRALAVLRPVAAPSTGVANLTVTADLVPVGTTAAAVLEAMLAQYPGQVARPEGGEDPGRARADLTRHHEGSPVEQRVDVQLDLPELPGGLRHALTVVSTWSTTTSTDLREALAHAHTTVRLGTVEPVQA</sequence>
<organism evidence="2 3">
    <name type="scientific">Actinotalea soli</name>
    <dbReference type="NCBI Taxonomy" id="2819234"/>
    <lineage>
        <taxon>Bacteria</taxon>
        <taxon>Bacillati</taxon>
        <taxon>Actinomycetota</taxon>
        <taxon>Actinomycetes</taxon>
        <taxon>Micrococcales</taxon>
        <taxon>Cellulomonadaceae</taxon>
        <taxon>Actinotalea</taxon>
    </lineage>
</organism>
<keyword evidence="3" id="KW-1185">Reference proteome</keyword>
<evidence type="ECO:0000313" key="2">
    <source>
        <dbReference type="EMBL" id="MBO1750793.1"/>
    </source>
</evidence>
<evidence type="ECO:0000256" key="1">
    <source>
        <dbReference type="SAM" id="MobiDB-lite"/>
    </source>
</evidence>
<reference evidence="2" key="1">
    <citation type="submission" date="2021-03" db="EMBL/GenBank/DDBJ databases">
        <title>Actinotalea soli sp. nov., isolated from soil.</title>
        <authorList>
            <person name="Ping W."/>
            <person name="Zhang J."/>
        </authorList>
    </citation>
    <scope>NUCLEOTIDE SEQUENCE</scope>
    <source>
        <strain evidence="2">BY-33</strain>
    </source>
</reference>
<dbReference type="Proteomes" id="UP000664209">
    <property type="component" value="Unassembled WGS sequence"/>
</dbReference>
<proteinExistence type="predicted"/>
<protein>
    <submittedName>
        <fullName evidence="2">Uncharacterized protein</fullName>
    </submittedName>
</protein>
<dbReference type="EMBL" id="JAGEMK010000001">
    <property type="protein sequence ID" value="MBO1750793.1"/>
    <property type="molecule type" value="Genomic_DNA"/>
</dbReference>